<organism evidence="9 10">
    <name type="scientific">Quercus suber</name>
    <name type="common">Cork oak</name>
    <dbReference type="NCBI Taxonomy" id="58331"/>
    <lineage>
        <taxon>Eukaryota</taxon>
        <taxon>Viridiplantae</taxon>
        <taxon>Streptophyta</taxon>
        <taxon>Embryophyta</taxon>
        <taxon>Tracheophyta</taxon>
        <taxon>Spermatophyta</taxon>
        <taxon>Magnoliopsida</taxon>
        <taxon>eudicotyledons</taxon>
        <taxon>Gunneridae</taxon>
        <taxon>Pentapetalae</taxon>
        <taxon>rosids</taxon>
        <taxon>fabids</taxon>
        <taxon>Fagales</taxon>
        <taxon>Fagaceae</taxon>
        <taxon>Quercus</taxon>
    </lineage>
</organism>
<dbReference type="PROSITE" id="PS50102">
    <property type="entry name" value="RRM"/>
    <property type="match status" value="1"/>
</dbReference>
<evidence type="ECO:0000256" key="7">
    <source>
        <dbReference type="SAM" id="MobiDB-lite"/>
    </source>
</evidence>
<dbReference type="Proteomes" id="UP000237347">
    <property type="component" value="Unassembled WGS sequence"/>
</dbReference>
<dbReference type="InterPro" id="IPR050374">
    <property type="entry name" value="RRT5_SRSF_SR"/>
</dbReference>
<dbReference type="Gene3D" id="3.30.70.330">
    <property type="match status" value="2"/>
</dbReference>
<feature type="region of interest" description="Disordered" evidence="7">
    <location>
        <begin position="124"/>
        <end position="156"/>
    </location>
</feature>
<dbReference type="InterPro" id="IPR012677">
    <property type="entry name" value="Nucleotide-bd_a/b_plait_sf"/>
</dbReference>
<evidence type="ECO:0000256" key="6">
    <source>
        <dbReference type="PROSITE-ProRule" id="PRU00176"/>
    </source>
</evidence>
<dbReference type="InterPro" id="IPR035979">
    <property type="entry name" value="RBD_domain_sf"/>
</dbReference>
<comment type="caution">
    <text evidence="9">The sequence shown here is derived from an EMBL/GenBank/DDBJ whole genome shotgun (WGS) entry which is preliminary data.</text>
</comment>
<evidence type="ECO:0000256" key="4">
    <source>
        <dbReference type="ARBA" id="ARBA00022884"/>
    </source>
</evidence>
<dbReference type="SUPFAM" id="SSF54928">
    <property type="entry name" value="RNA-binding domain, RBD"/>
    <property type="match status" value="1"/>
</dbReference>
<dbReference type="PANTHER" id="PTHR23003:SF62">
    <property type="entry name" value="SERINE_ARGININE (SR)-TYPE SHUTTLING MRNA BINDING PROTEIN NPL3"/>
    <property type="match status" value="1"/>
</dbReference>
<dbReference type="Pfam" id="PF00076">
    <property type="entry name" value="RRM_1"/>
    <property type="match status" value="2"/>
</dbReference>
<dbReference type="PANTHER" id="PTHR23003">
    <property type="entry name" value="RNA RECOGNITION MOTIF RRM DOMAIN CONTAINING PROTEIN"/>
    <property type="match status" value="1"/>
</dbReference>
<keyword evidence="5" id="KW-0539">Nucleus</keyword>
<evidence type="ECO:0000259" key="8">
    <source>
        <dbReference type="PROSITE" id="PS50102"/>
    </source>
</evidence>
<keyword evidence="2" id="KW-0507">mRNA processing</keyword>
<dbReference type="InterPro" id="IPR000504">
    <property type="entry name" value="RRM_dom"/>
</dbReference>
<keyword evidence="4 6" id="KW-0694">RNA-binding</keyword>
<dbReference type="EMBL" id="PKMF04000814">
    <property type="protein sequence ID" value="KAK7818750.1"/>
    <property type="molecule type" value="Genomic_DNA"/>
</dbReference>
<protein>
    <submittedName>
        <fullName evidence="9">Serine/arginine-rich splicing factor sr34a</fullName>
    </submittedName>
</protein>
<name>A0AAW0IW79_QUESU</name>
<evidence type="ECO:0000256" key="1">
    <source>
        <dbReference type="ARBA" id="ARBA00004123"/>
    </source>
</evidence>
<keyword evidence="10" id="KW-1185">Reference proteome</keyword>
<reference evidence="9 10" key="1">
    <citation type="journal article" date="2018" name="Sci. Data">
        <title>The draft genome sequence of cork oak.</title>
        <authorList>
            <person name="Ramos A.M."/>
            <person name="Usie A."/>
            <person name="Barbosa P."/>
            <person name="Barros P.M."/>
            <person name="Capote T."/>
            <person name="Chaves I."/>
            <person name="Simoes F."/>
            <person name="Abreu I."/>
            <person name="Carrasquinho I."/>
            <person name="Faro C."/>
            <person name="Guimaraes J.B."/>
            <person name="Mendonca D."/>
            <person name="Nobrega F."/>
            <person name="Rodrigues L."/>
            <person name="Saibo N.J.M."/>
            <person name="Varela M.C."/>
            <person name="Egas C."/>
            <person name="Matos J."/>
            <person name="Miguel C.M."/>
            <person name="Oliveira M.M."/>
            <person name="Ricardo C.P."/>
            <person name="Goncalves S."/>
        </authorList>
    </citation>
    <scope>NUCLEOTIDE SEQUENCE [LARGE SCALE GENOMIC DNA]</scope>
    <source>
        <strain evidence="10">cv. HL8</strain>
    </source>
</reference>
<proteinExistence type="predicted"/>
<dbReference type="AlphaFoldDB" id="A0AAW0IW79"/>
<gene>
    <name evidence="9" type="primary">SR34A</name>
    <name evidence="9" type="ORF">CFP56_041100</name>
</gene>
<feature type="compositionally biased region" description="Gly residues" evidence="7">
    <location>
        <begin position="137"/>
        <end position="156"/>
    </location>
</feature>
<sequence>MLMRDWNASEDGGSMLVDEAVVVWLHFSYHWLGWVVGKREARGGIGPHHWSILEQMSNGACGARLTSRIALLYGRILDIELKIPPRPPCYCFVEFDNARDAEDAIKGRDGYNFDGCRLRVELAHGGRGPSSSDRRGSYGGGGGGGRSGDGGGGGGSRFGISRHSEYRVVVRGLPSSASWQDLKDHMRKAGDVCFAEVSRDGEVNHWSGLFLGRYQDPDLHLLSNLPGQDQDQDLGQDLPARHGLVVADFYASNVQTTPETGRV</sequence>
<dbReference type="GO" id="GO:0003729">
    <property type="term" value="F:mRNA binding"/>
    <property type="evidence" value="ECO:0007669"/>
    <property type="project" value="TreeGrafter"/>
</dbReference>
<evidence type="ECO:0000313" key="10">
    <source>
        <dbReference type="Proteomes" id="UP000237347"/>
    </source>
</evidence>
<evidence type="ECO:0000256" key="5">
    <source>
        <dbReference type="ARBA" id="ARBA00023242"/>
    </source>
</evidence>
<evidence type="ECO:0000256" key="3">
    <source>
        <dbReference type="ARBA" id="ARBA00022737"/>
    </source>
</evidence>
<dbReference type="GO" id="GO:0005737">
    <property type="term" value="C:cytoplasm"/>
    <property type="evidence" value="ECO:0007669"/>
    <property type="project" value="TreeGrafter"/>
</dbReference>
<evidence type="ECO:0000313" key="9">
    <source>
        <dbReference type="EMBL" id="KAK7818750.1"/>
    </source>
</evidence>
<comment type="subcellular location">
    <subcellularLocation>
        <location evidence="1">Nucleus</location>
    </subcellularLocation>
</comment>
<keyword evidence="3" id="KW-0677">Repeat</keyword>
<accession>A0AAW0IW79</accession>
<dbReference type="GO" id="GO:0005634">
    <property type="term" value="C:nucleus"/>
    <property type="evidence" value="ECO:0007669"/>
    <property type="project" value="UniProtKB-SubCell"/>
</dbReference>
<feature type="domain" description="RRM" evidence="8">
    <location>
        <begin position="73"/>
        <end position="125"/>
    </location>
</feature>
<dbReference type="GO" id="GO:0006397">
    <property type="term" value="P:mRNA processing"/>
    <property type="evidence" value="ECO:0007669"/>
    <property type="project" value="UniProtKB-KW"/>
</dbReference>
<evidence type="ECO:0000256" key="2">
    <source>
        <dbReference type="ARBA" id="ARBA00022664"/>
    </source>
</evidence>